<sequence length="62" mass="6592">MNSGHSVPEQGHTTGVQTLPRLGPTCSGCGAKETHYLGSEGVTDRFICLNCQHVEEREAGHA</sequence>
<protein>
    <submittedName>
        <fullName evidence="2">Uncharacterized protein</fullName>
    </submittedName>
</protein>
<comment type="caution">
    <text evidence="2">The sequence shown here is derived from an EMBL/GenBank/DDBJ whole genome shotgun (WGS) entry which is preliminary data.</text>
</comment>
<evidence type="ECO:0000313" key="3">
    <source>
        <dbReference type="Proteomes" id="UP001596414"/>
    </source>
</evidence>
<evidence type="ECO:0000256" key="1">
    <source>
        <dbReference type="SAM" id="MobiDB-lite"/>
    </source>
</evidence>
<name>A0ABD5X0H5_9EURY</name>
<proteinExistence type="predicted"/>
<dbReference type="EMBL" id="JBHSZQ010000001">
    <property type="protein sequence ID" value="MFC7124700.1"/>
    <property type="molecule type" value="Genomic_DNA"/>
</dbReference>
<dbReference type="Proteomes" id="UP001596414">
    <property type="component" value="Unassembled WGS sequence"/>
</dbReference>
<feature type="region of interest" description="Disordered" evidence="1">
    <location>
        <begin position="1"/>
        <end position="23"/>
    </location>
</feature>
<dbReference type="RefSeq" id="WP_267637554.1">
    <property type="nucleotide sequence ID" value="NZ_JAODIY010000010.1"/>
</dbReference>
<accession>A0ABD5X0H5</accession>
<gene>
    <name evidence="2" type="ORF">ACFQJ7_01400</name>
</gene>
<dbReference type="AlphaFoldDB" id="A0ABD5X0H5"/>
<feature type="compositionally biased region" description="Polar residues" evidence="1">
    <location>
        <begin position="1"/>
        <end position="17"/>
    </location>
</feature>
<evidence type="ECO:0000313" key="2">
    <source>
        <dbReference type="EMBL" id="MFC7124700.1"/>
    </source>
</evidence>
<reference evidence="2 3" key="1">
    <citation type="journal article" date="2014" name="Int. J. Syst. Evol. Microbiol.">
        <title>Complete genome sequence of Corynebacterium casei LMG S-19264T (=DSM 44701T), isolated from a smear-ripened cheese.</title>
        <authorList>
            <consortium name="US DOE Joint Genome Institute (JGI-PGF)"/>
            <person name="Walter F."/>
            <person name="Albersmeier A."/>
            <person name="Kalinowski J."/>
            <person name="Ruckert C."/>
        </authorList>
    </citation>
    <scope>NUCLEOTIDE SEQUENCE [LARGE SCALE GENOMIC DNA]</scope>
    <source>
        <strain evidence="2 3">CGMCC 4.7215</strain>
    </source>
</reference>
<organism evidence="2 3">
    <name type="scientific">Halovenus rubra</name>
    <dbReference type="NCBI Taxonomy" id="869890"/>
    <lineage>
        <taxon>Archaea</taxon>
        <taxon>Methanobacteriati</taxon>
        <taxon>Methanobacteriota</taxon>
        <taxon>Stenosarchaea group</taxon>
        <taxon>Halobacteria</taxon>
        <taxon>Halobacteriales</taxon>
        <taxon>Haloarculaceae</taxon>
        <taxon>Halovenus</taxon>
    </lineage>
</organism>
<dbReference type="SUPFAM" id="SSF57783">
    <property type="entry name" value="Zinc beta-ribbon"/>
    <property type="match status" value="1"/>
</dbReference>